<dbReference type="AlphaFoldDB" id="A0A4Q7KBI8"/>
<evidence type="ECO:0000256" key="1">
    <source>
        <dbReference type="SAM" id="MobiDB-lite"/>
    </source>
</evidence>
<evidence type="ECO:0000313" key="3">
    <source>
        <dbReference type="Proteomes" id="UP000294257"/>
    </source>
</evidence>
<reference evidence="2 3" key="1">
    <citation type="submission" date="2019-02" db="EMBL/GenBank/DDBJ databases">
        <title>Genomic Encyclopedia of Type Strains, Phase IV (KMG-IV): sequencing the most valuable type-strain genomes for metagenomic binning, comparative biology and taxonomic classification.</title>
        <authorList>
            <person name="Goeker M."/>
        </authorList>
    </citation>
    <scope>NUCLEOTIDE SEQUENCE [LARGE SCALE GENOMIC DNA]</scope>
    <source>
        <strain evidence="2 3">DSM 101727</strain>
    </source>
</reference>
<gene>
    <name evidence="2" type="ORF">EV193_12211</name>
</gene>
<accession>A0A4Q7KBI8</accession>
<dbReference type="Proteomes" id="UP000294257">
    <property type="component" value="Unassembled WGS sequence"/>
</dbReference>
<evidence type="ECO:0000313" key="2">
    <source>
        <dbReference type="EMBL" id="RZS29441.1"/>
    </source>
</evidence>
<organism evidence="2 3">
    <name type="scientific">Herbihabitans rhizosphaerae</name>
    <dbReference type="NCBI Taxonomy" id="1872711"/>
    <lineage>
        <taxon>Bacteria</taxon>
        <taxon>Bacillati</taxon>
        <taxon>Actinomycetota</taxon>
        <taxon>Actinomycetes</taxon>
        <taxon>Pseudonocardiales</taxon>
        <taxon>Pseudonocardiaceae</taxon>
        <taxon>Herbihabitans</taxon>
    </lineage>
</organism>
<feature type="region of interest" description="Disordered" evidence="1">
    <location>
        <begin position="30"/>
        <end position="60"/>
    </location>
</feature>
<keyword evidence="3" id="KW-1185">Reference proteome</keyword>
<feature type="region of interest" description="Disordered" evidence="1">
    <location>
        <begin position="80"/>
        <end position="130"/>
    </location>
</feature>
<name>A0A4Q7KBI8_9PSEU</name>
<sequence>MEGPIGMSEEKDTATMEAEKAMFEAGHHAGGVDDIVGVPPQMQPTPGSPARQGAQRRRDRVMRLLPSLPEKARHTILAELNQQQQAAAPRGYVETATLPKRQARQGNPPAPQPRPYPQQPQGQPPNWGRP</sequence>
<feature type="compositionally biased region" description="Low complexity" evidence="1">
    <location>
        <begin position="119"/>
        <end position="130"/>
    </location>
</feature>
<protein>
    <submittedName>
        <fullName evidence="2">Uncharacterized protein</fullName>
    </submittedName>
</protein>
<comment type="caution">
    <text evidence="2">The sequence shown here is derived from an EMBL/GenBank/DDBJ whole genome shotgun (WGS) entry which is preliminary data.</text>
</comment>
<feature type="compositionally biased region" description="Pro residues" evidence="1">
    <location>
        <begin position="108"/>
        <end position="118"/>
    </location>
</feature>
<dbReference type="EMBL" id="SGWQ01000022">
    <property type="protein sequence ID" value="RZS29441.1"/>
    <property type="molecule type" value="Genomic_DNA"/>
</dbReference>
<proteinExistence type="predicted"/>